<comment type="subcellular location">
    <subcellularLocation>
        <location evidence="8">Cytoplasm</location>
    </subcellularLocation>
</comment>
<comment type="cofactor">
    <cofactor evidence="8">
        <name>Mg(2+)</name>
        <dbReference type="ChEBI" id="CHEBI:18420"/>
    </cofactor>
</comment>
<feature type="binding site" evidence="8">
    <location>
        <position position="23"/>
    </location>
    <ligand>
        <name>Mg(2+)</name>
        <dbReference type="ChEBI" id="CHEBI:18420"/>
    </ligand>
</feature>
<dbReference type="AlphaFoldDB" id="A0A7C6A6S0"/>
<dbReference type="NCBIfam" id="TIGR00556">
    <property type="entry name" value="pantethn_trn"/>
    <property type="match status" value="1"/>
</dbReference>
<gene>
    <name evidence="8 10" type="primary">acpS</name>
    <name evidence="10" type="ORF">ENM99_03270</name>
</gene>
<keyword evidence="8" id="KW-0963">Cytoplasm</keyword>
<evidence type="ECO:0000259" key="9">
    <source>
        <dbReference type="Pfam" id="PF01648"/>
    </source>
</evidence>
<feature type="domain" description="4'-phosphopantetheinyl transferase" evidence="9">
    <location>
        <begin position="20"/>
        <end position="123"/>
    </location>
</feature>
<dbReference type="HAMAP" id="MF_00101">
    <property type="entry name" value="AcpS"/>
    <property type="match status" value="1"/>
</dbReference>
<comment type="caution">
    <text evidence="10">The sequence shown here is derived from an EMBL/GenBank/DDBJ whole genome shotgun (WGS) entry which is preliminary data.</text>
</comment>
<evidence type="ECO:0000313" key="10">
    <source>
        <dbReference type="EMBL" id="HHS48864.1"/>
    </source>
</evidence>
<proteinExistence type="inferred from homology"/>
<dbReference type="GO" id="GO:0000287">
    <property type="term" value="F:magnesium ion binding"/>
    <property type="evidence" value="ECO:0007669"/>
    <property type="project" value="UniProtKB-UniRule"/>
</dbReference>
<evidence type="ECO:0000256" key="4">
    <source>
        <dbReference type="ARBA" id="ARBA00022832"/>
    </source>
</evidence>
<dbReference type="NCBIfam" id="TIGR00516">
    <property type="entry name" value="acpS"/>
    <property type="match status" value="1"/>
</dbReference>
<comment type="catalytic activity">
    <reaction evidence="8">
        <text>apo-[ACP] + CoA = holo-[ACP] + adenosine 3',5'-bisphosphate + H(+)</text>
        <dbReference type="Rhea" id="RHEA:12068"/>
        <dbReference type="Rhea" id="RHEA-COMP:9685"/>
        <dbReference type="Rhea" id="RHEA-COMP:9690"/>
        <dbReference type="ChEBI" id="CHEBI:15378"/>
        <dbReference type="ChEBI" id="CHEBI:29999"/>
        <dbReference type="ChEBI" id="CHEBI:57287"/>
        <dbReference type="ChEBI" id="CHEBI:58343"/>
        <dbReference type="ChEBI" id="CHEBI:64479"/>
        <dbReference type="EC" id="2.7.8.7"/>
    </reaction>
</comment>
<dbReference type="Gene3D" id="3.90.470.20">
    <property type="entry name" value="4'-phosphopantetheinyl transferase domain"/>
    <property type="match status" value="1"/>
</dbReference>
<dbReference type="SUPFAM" id="SSF56214">
    <property type="entry name" value="4'-phosphopantetheinyl transferase"/>
    <property type="match status" value="1"/>
</dbReference>
<keyword evidence="5 8" id="KW-0460">Magnesium</keyword>
<accession>A0A7C6A6S0</accession>
<organism evidence="10">
    <name type="scientific">Desulfurella acetivorans</name>
    <dbReference type="NCBI Taxonomy" id="33002"/>
    <lineage>
        <taxon>Bacteria</taxon>
        <taxon>Pseudomonadati</taxon>
        <taxon>Campylobacterota</taxon>
        <taxon>Desulfurellia</taxon>
        <taxon>Desulfurellales</taxon>
        <taxon>Desulfurellaceae</taxon>
        <taxon>Desulfurella</taxon>
    </lineage>
</organism>
<dbReference type="EMBL" id="DRZX01000158">
    <property type="protein sequence ID" value="HHS48864.1"/>
    <property type="molecule type" value="Genomic_DNA"/>
</dbReference>
<evidence type="ECO:0000256" key="7">
    <source>
        <dbReference type="ARBA" id="ARBA00023160"/>
    </source>
</evidence>
<dbReference type="InterPro" id="IPR008278">
    <property type="entry name" value="4-PPantetheinyl_Trfase_dom"/>
</dbReference>
<reference evidence="10" key="1">
    <citation type="journal article" date="2020" name="mSystems">
        <title>Genome- and Community-Level Interaction Insights into Carbon Utilization and Element Cycling Functions of Hydrothermarchaeota in Hydrothermal Sediment.</title>
        <authorList>
            <person name="Zhou Z."/>
            <person name="Liu Y."/>
            <person name="Xu W."/>
            <person name="Pan J."/>
            <person name="Luo Z.H."/>
            <person name="Li M."/>
        </authorList>
    </citation>
    <scope>NUCLEOTIDE SEQUENCE [LARGE SCALE GENOMIC DNA]</scope>
    <source>
        <strain evidence="10">SpSt-1135</strain>
    </source>
</reference>
<dbReference type="InterPro" id="IPR037143">
    <property type="entry name" value="4-PPantetheinyl_Trfase_dom_sf"/>
</dbReference>
<evidence type="ECO:0000256" key="5">
    <source>
        <dbReference type="ARBA" id="ARBA00022842"/>
    </source>
</evidence>
<evidence type="ECO:0000256" key="6">
    <source>
        <dbReference type="ARBA" id="ARBA00023098"/>
    </source>
</evidence>
<dbReference type="GO" id="GO:0006633">
    <property type="term" value="P:fatty acid biosynthetic process"/>
    <property type="evidence" value="ECO:0007669"/>
    <property type="project" value="UniProtKB-UniRule"/>
</dbReference>
<dbReference type="InterPro" id="IPR004568">
    <property type="entry name" value="Ppantetheine-prot_Trfase_dom"/>
</dbReference>
<keyword evidence="6 8" id="KW-0443">Lipid metabolism</keyword>
<feature type="binding site" evidence="8">
    <location>
        <position position="72"/>
    </location>
    <ligand>
        <name>Mg(2+)</name>
        <dbReference type="ChEBI" id="CHEBI:18420"/>
    </ligand>
</feature>
<protein>
    <recommendedName>
        <fullName evidence="8">Holo-[acyl-carrier-protein] synthase</fullName>
        <shortName evidence="8">Holo-ACP synthase</shortName>
        <ecNumber evidence="8">2.7.8.7</ecNumber>
    </recommendedName>
    <alternativeName>
        <fullName evidence="8">4'-phosphopantetheinyl transferase AcpS</fullName>
    </alternativeName>
</protein>
<evidence type="ECO:0000256" key="3">
    <source>
        <dbReference type="ARBA" id="ARBA00022723"/>
    </source>
</evidence>
<comment type="function">
    <text evidence="8">Transfers the 4'-phosphopantetheine moiety from coenzyme A to a Ser of acyl-carrier-protein.</text>
</comment>
<evidence type="ECO:0000256" key="2">
    <source>
        <dbReference type="ARBA" id="ARBA00022679"/>
    </source>
</evidence>
<evidence type="ECO:0000256" key="8">
    <source>
        <dbReference type="HAMAP-Rule" id="MF_00101"/>
    </source>
</evidence>
<keyword evidence="2 8" id="KW-0808">Transferase</keyword>
<sequence length="128" mass="14910">MWAKRSYFANEADHRKSQMVGIDIEQTKRFEKMLKKFDKKTLLRVFSQEELEYCFSKKYPHIHLCGKYCAKEAFFKATNIKIPLNKIEILNGTNGAPYIYINNKKFSADVSISHTDEYAVAVVICKTT</sequence>
<dbReference type="EC" id="2.7.8.7" evidence="8"/>
<evidence type="ECO:0000256" key="1">
    <source>
        <dbReference type="ARBA" id="ARBA00022516"/>
    </source>
</evidence>
<dbReference type="Pfam" id="PF01648">
    <property type="entry name" value="ACPS"/>
    <property type="match status" value="1"/>
</dbReference>
<dbReference type="Proteomes" id="UP000886400">
    <property type="component" value="Unassembled WGS sequence"/>
</dbReference>
<dbReference type="GO" id="GO:0008897">
    <property type="term" value="F:holo-[acyl-carrier-protein] synthase activity"/>
    <property type="evidence" value="ECO:0007669"/>
    <property type="project" value="UniProtKB-UniRule"/>
</dbReference>
<keyword evidence="1 8" id="KW-0444">Lipid biosynthesis</keyword>
<dbReference type="InterPro" id="IPR002582">
    <property type="entry name" value="ACPS"/>
</dbReference>
<name>A0A7C6A6S0_DESAE</name>
<keyword evidence="4 8" id="KW-0276">Fatty acid metabolism</keyword>
<comment type="similarity">
    <text evidence="8">Belongs to the P-Pant transferase superfamily. AcpS family.</text>
</comment>
<keyword evidence="3 8" id="KW-0479">Metal-binding</keyword>
<keyword evidence="7 8" id="KW-0275">Fatty acid biosynthesis</keyword>
<dbReference type="GO" id="GO:0005737">
    <property type="term" value="C:cytoplasm"/>
    <property type="evidence" value="ECO:0007669"/>
    <property type="project" value="UniProtKB-SubCell"/>
</dbReference>